<keyword evidence="4" id="KW-1185">Reference proteome</keyword>
<keyword evidence="2" id="KW-0732">Signal</keyword>
<evidence type="ECO:0000256" key="2">
    <source>
        <dbReference type="SAM" id="SignalP"/>
    </source>
</evidence>
<dbReference type="EMBL" id="OZ026884">
    <property type="protein sequence ID" value="CAL1239057.1"/>
    <property type="molecule type" value="Genomic_DNA"/>
</dbReference>
<dbReference type="RefSeq" id="WP_348758649.1">
    <property type="nucleotide sequence ID" value="NZ_OZ026884.1"/>
</dbReference>
<evidence type="ECO:0000313" key="3">
    <source>
        <dbReference type="EMBL" id="CAL1239057.1"/>
    </source>
</evidence>
<evidence type="ECO:0000256" key="1">
    <source>
        <dbReference type="SAM" id="MobiDB-lite"/>
    </source>
</evidence>
<evidence type="ECO:0000313" key="4">
    <source>
        <dbReference type="Proteomes" id="UP001497493"/>
    </source>
</evidence>
<proteinExistence type="predicted"/>
<reference evidence="3 4" key="1">
    <citation type="submission" date="2024-04" db="EMBL/GenBank/DDBJ databases">
        <authorList>
            <person name="Cremers G."/>
        </authorList>
    </citation>
    <scope>NUCLEOTIDE SEQUENCE [LARGE SCALE GENOMIC DNA]</scope>
    <source>
        <strain evidence="3">MeCH1-AG</strain>
    </source>
</reference>
<dbReference type="Proteomes" id="UP001497493">
    <property type="component" value="Chromosome"/>
</dbReference>
<name>A0ABM9NEN9_9GAMM</name>
<feature type="chain" id="PRO_5047281909" evidence="2">
    <location>
        <begin position="22"/>
        <end position="147"/>
    </location>
</feature>
<gene>
    <name evidence="3" type="ORF">MECH1_V1_0281</name>
</gene>
<feature type="compositionally biased region" description="Basic and acidic residues" evidence="1">
    <location>
        <begin position="117"/>
        <end position="131"/>
    </location>
</feature>
<feature type="signal peptide" evidence="2">
    <location>
        <begin position="1"/>
        <end position="21"/>
    </location>
</feature>
<accession>A0ABM9NEN9</accession>
<protein>
    <submittedName>
        <fullName evidence="3">Uncharacterized protein</fullName>
    </submittedName>
</protein>
<feature type="region of interest" description="Disordered" evidence="1">
    <location>
        <begin position="117"/>
        <end position="147"/>
    </location>
</feature>
<organism evidence="3 4">
    <name type="scientific">Candidatus Methylocalor cossyra</name>
    <dbReference type="NCBI Taxonomy" id="3108543"/>
    <lineage>
        <taxon>Bacteria</taxon>
        <taxon>Pseudomonadati</taxon>
        <taxon>Pseudomonadota</taxon>
        <taxon>Gammaproteobacteria</taxon>
        <taxon>Methylococcales</taxon>
        <taxon>Methylococcaceae</taxon>
        <taxon>Candidatus Methylocalor</taxon>
    </lineage>
</organism>
<sequence length="147" mass="16210">MKILAAVMALFAIIYFMPAFMARTDEVSGKTRAAVYKSAVKVKRYLPTDDRVLFDTAFGILDKIKSQEGPDAFVAAVDGKSPEEIVQMAKQEVNAKIAAGDPEFKKYGSWDEMVRALTEETGKKPGKHSDAEGTQPLRHSSRGNRPE</sequence>